<sequence length="431" mass="46048">MRGRRGFTLIEVALMLAVLGLLLGLGVSLIGPLVKRSKLVETRENVKEAKEALVGFAVRHGYLPEDSSYDATQPATAFQVAGAKGTDAYGRALRYVAAPELQWDNSTPLEDMSDCNTPLRVDLCAETATSLSVIQEGVERHNVAFMIVSAGENQNLQTKTEIYGIDFPGIDDFPDDGNRPEPYDDVVEYVALDELQALRGCRRLVVVTPEGLPSAEEGQPYSYAMQAEGGVPPYTWVGSAPDGLNLSPEGILSGAVLPGCDKQLTFTATVCDWPGQSVEWHGWLPVRRKPLTITTVELPVGYEGSNYSAQIAADGGSGEYYCELSEDNDTDTELPTGLQLYTEQCEVSGVPDTGTSGAYKVTVKVLDNNCEQEVEKTFGLTIQPASPGPGPGPPPWVPPGPPPWVPPGPPPWAPGPPPWAPPGQGDGQGQT</sequence>
<dbReference type="Gene3D" id="3.30.700.10">
    <property type="entry name" value="Glycoprotein, Type 4 Pilin"/>
    <property type="match status" value="1"/>
</dbReference>
<dbReference type="SUPFAM" id="SSF49313">
    <property type="entry name" value="Cadherin-like"/>
    <property type="match status" value="1"/>
</dbReference>
<keyword evidence="2" id="KW-1133">Transmembrane helix</keyword>
<accession>A0A3N1UMP3</accession>
<dbReference type="GO" id="GO:0005509">
    <property type="term" value="F:calcium ion binding"/>
    <property type="evidence" value="ECO:0007669"/>
    <property type="project" value="InterPro"/>
</dbReference>
<dbReference type="InterPro" id="IPR015919">
    <property type="entry name" value="Cadherin-like_sf"/>
</dbReference>
<evidence type="ECO:0000313" key="4">
    <source>
        <dbReference type="Proteomes" id="UP000276223"/>
    </source>
</evidence>
<feature type="transmembrane region" description="Helical" evidence="2">
    <location>
        <begin position="12"/>
        <end position="34"/>
    </location>
</feature>
<comment type="caution">
    <text evidence="3">The sequence shown here is derived from an EMBL/GenBank/DDBJ whole genome shotgun (WGS) entry which is preliminary data.</text>
</comment>
<feature type="compositionally biased region" description="Pro residues" evidence="1">
    <location>
        <begin position="386"/>
        <end position="421"/>
    </location>
</feature>
<evidence type="ECO:0000256" key="1">
    <source>
        <dbReference type="SAM" id="MobiDB-lite"/>
    </source>
</evidence>
<dbReference type="InterPro" id="IPR013783">
    <property type="entry name" value="Ig-like_fold"/>
</dbReference>
<evidence type="ECO:0000313" key="3">
    <source>
        <dbReference type="EMBL" id="ROQ90669.1"/>
    </source>
</evidence>
<name>A0A3N1UMP3_9BACT</name>
<evidence type="ECO:0000256" key="2">
    <source>
        <dbReference type="SAM" id="Phobius"/>
    </source>
</evidence>
<dbReference type="Pfam" id="PF05345">
    <property type="entry name" value="He_PIG"/>
    <property type="match status" value="2"/>
</dbReference>
<keyword evidence="2" id="KW-0812">Transmembrane</keyword>
<gene>
    <name evidence="3" type="ORF">EDC27_2551</name>
</gene>
<dbReference type="Gene3D" id="2.60.40.10">
    <property type="entry name" value="Immunoglobulins"/>
    <property type="match status" value="2"/>
</dbReference>
<dbReference type="SUPFAM" id="SSF54523">
    <property type="entry name" value="Pili subunits"/>
    <property type="match status" value="1"/>
</dbReference>
<keyword evidence="4" id="KW-1185">Reference proteome</keyword>
<protein>
    <submittedName>
        <fullName evidence="3">Putative Ig domain-containing protein</fullName>
    </submittedName>
</protein>
<reference evidence="3 4" key="1">
    <citation type="submission" date="2018-11" db="EMBL/GenBank/DDBJ databases">
        <title>Genomic Encyclopedia of Type Strains, Phase IV (KMG-IV): sequencing the most valuable type-strain genomes for metagenomic binning, comparative biology and taxonomic classification.</title>
        <authorList>
            <person name="Goeker M."/>
        </authorList>
    </citation>
    <scope>NUCLEOTIDE SEQUENCE [LARGE SCALE GENOMIC DNA]</scope>
    <source>
        <strain evidence="3 4">DSM 22027</strain>
    </source>
</reference>
<dbReference type="RefSeq" id="WP_123291018.1">
    <property type="nucleotide sequence ID" value="NZ_RJVA01000014.1"/>
</dbReference>
<dbReference type="GO" id="GO:0016020">
    <property type="term" value="C:membrane"/>
    <property type="evidence" value="ECO:0007669"/>
    <property type="project" value="InterPro"/>
</dbReference>
<dbReference type="EMBL" id="RJVA01000014">
    <property type="protein sequence ID" value="ROQ90669.1"/>
    <property type="molecule type" value="Genomic_DNA"/>
</dbReference>
<feature type="region of interest" description="Disordered" evidence="1">
    <location>
        <begin position="381"/>
        <end position="431"/>
    </location>
</feature>
<dbReference type="OrthoDB" id="5509935at2"/>
<dbReference type="AlphaFoldDB" id="A0A3N1UMP3"/>
<proteinExistence type="predicted"/>
<dbReference type="Proteomes" id="UP000276223">
    <property type="component" value="Unassembled WGS sequence"/>
</dbReference>
<organism evidence="3 4">
    <name type="scientific">Desulfosoma caldarium</name>
    <dbReference type="NCBI Taxonomy" id="610254"/>
    <lineage>
        <taxon>Bacteria</taxon>
        <taxon>Pseudomonadati</taxon>
        <taxon>Thermodesulfobacteriota</taxon>
        <taxon>Syntrophobacteria</taxon>
        <taxon>Syntrophobacterales</taxon>
        <taxon>Syntrophobacteraceae</taxon>
        <taxon>Desulfosoma</taxon>
    </lineage>
</organism>
<keyword evidence="2" id="KW-0472">Membrane</keyword>
<dbReference type="InterPro" id="IPR045584">
    <property type="entry name" value="Pilin-like"/>
</dbReference>